<proteinExistence type="predicted"/>
<keyword evidence="3" id="KW-1185">Reference proteome</keyword>
<name>A0A1Y1IEG3_KLENI</name>
<evidence type="ECO:0000256" key="1">
    <source>
        <dbReference type="SAM" id="MobiDB-lite"/>
    </source>
</evidence>
<gene>
    <name evidence="2" type="ORF">KFL_004770010</name>
</gene>
<evidence type="ECO:0000313" key="3">
    <source>
        <dbReference type="Proteomes" id="UP000054558"/>
    </source>
</evidence>
<dbReference type="AlphaFoldDB" id="A0A1Y1IEG3"/>
<dbReference type="EMBL" id="DF237426">
    <property type="protein sequence ID" value="GAQ88993.1"/>
    <property type="molecule type" value="Genomic_DNA"/>
</dbReference>
<protein>
    <submittedName>
        <fullName evidence="2">Uncharacterized protein</fullName>
    </submittedName>
</protein>
<evidence type="ECO:0000313" key="2">
    <source>
        <dbReference type="EMBL" id="GAQ88993.1"/>
    </source>
</evidence>
<reference evidence="2 3" key="1">
    <citation type="journal article" date="2014" name="Nat. Commun.">
        <title>Klebsormidium flaccidum genome reveals primary factors for plant terrestrial adaptation.</title>
        <authorList>
            <person name="Hori K."/>
            <person name="Maruyama F."/>
            <person name="Fujisawa T."/>
            <person name="Togashi T."/>
            <person name="Yamamoto N."/>
            <person name="Seo M."/>
            <person name="Sato S."/>
            <person name="Yamada T."/>
            <person name="Mori H."/>
            <person name="Tajima N."/>
            <person name="Moriyama T."/>
            <person name="Ikeuchi M."/>
            <person name="Watanabe M."/>
            <person name="Wada H."/>
            <person name="Kobayashi K."/>
            <person name="Saito M."/>
            <person name="Masuda T."/>
            <person name="Sasaki-Sekimoto Y."/>
            <person name="Mashiguchi K."/>
            <person name="Awai K."/>
            <person name="Shimojima M."/>
            <person name="Masuda S."/>
            <person name="Iwai M."/>
            <person name="Nobusawa T."/>
            <person name="Narise T."/>
            <person name="Kondo S."/>
            <person name="Saito H."/>
            <person name="Sato R."/>
            <person name="Murakawa M."/>
            <person name="Ihara Y."/>
            <person name="Oshima-Yamada Y."/>
            <person name="Ohtaka K."/>
            <person name="Satoh M."/>
            <person name="Sonobe K."/>
            <person name="Ishii M."/>
            <person name="Ohtani R."/>
            <person name="Kanamori-Sato M."/>
            <person name="Honoki R."/>
            <person name="Miyazaki D."/>
            <person name="Mochizuki H."/>
            <person name="Umetsu J."/>
            <person name="Higashi K."/>
            <person name="Shibata D."/>
            <person name="Kamiya Y."/>
            <person name="Sato N."/>
            <person name="Nakamura Y."/>
            <person name="Tabata S."/>
            <person name="Ida S."/>
            <person name="Kurokawa K."/>
            <person name="Ohta H."/>
        </authorList>
    </citation>
    <scope>NUCLEOTIDE SEQUENCE [LARGE SCALE GENOMIC DNA]</scope>
    <source>
        <strain evidence="2 3">NIES-2285</strain>
    </source>
</reference>
<sequence>MTSQIGAASMASDLRLHWESDSSSSEGSEEYIEGVEYASRSVDGSDSGRSLADFLRDGDSASSESPSFYRAIDNEKSLSPLHLPRGLAGVVHLPTSPFAWSFGSGFRKRMCFTPPDNPQASPRCCIPAACQHRAGKMVTVGEDLHSPVRKRVGLGRKRRRVILSQESEEEQHTPPLSLSKVRTAHREVARRVLDAAKRRAVKKSKPRYNT</sequence>
<feature type="compositionally biased region" description="Low complexity" evidence="1">
    <location>
        <begin position="34"/>
        <end position="50"/>
    </location>
</feature>
<accession>A0A1Y1IEG3</accession>
<feature type="region of interest" description="Disordered" evidence="1">
    <location>
        <begin position="18"/>
        <end position="66"/>
    </location>
</feature>
<dbReference type="Proteomes" id="UP000054558">
    <property type="component" value="Unassembled WGS sequence"/>
</dbReference>
<organism evidence="2 3">
    <name type="scientific">Klebsormidium nitens</name>
    <name type="common">Green alga</name>
    <name type="synonym">Ulothrix nitens</name>
    <dbReference type="NCBI Taxonomy" id="105231"/>
    <lineage>
        <taxon>Eukaryota</taxon>
        <taxon>Viridiplantae</taxon>
        <taxon>Streptophyta</taxon>
        <taxon>Klebsormidiophyceae</taxon>
        <taxon>Klebsormidiales</taxon>
        <taxon>Klebsormidiaceae</taxon>
        <taxon>Klebsormidium</taxon>
    </lineage>
</organism>